<dbReference type="PANTHER" id="PTHR47582:SF1">
    <property type="entry name" value="P450, PUTATIVE (EUROFUNG)-RELATED"/>
    <property type="match status" value="1"/>
</dbReference>
<dbReference type="InterPro" id="IPR036396">
    <property type="entry name" value="Cyt_P450_sf"/>
</dbReference>
<dbReference type="PANTHER" id="PTHR47582">
    <property type="entry name" value="P450, PUTATIVE (EUROFUNG)-RELATED"/>
    <property type="match status" value="1"/>
</dbReference>
<dbReference type="Proteomes" id="UP000326340">
    <property type="component" value="Unassembled WGS sequence"/>
</dbReference>
<organism evidence="1 2">
    <name type="scientific">Colletotrichum shisoi</name>
    <dbReference type="NCBI Taxonomy" id="2078593"/>
    <lineage>
        <taxon>Eukaryota</taxon>
        <taxon>Fungi</taxon>
        <taxon>Dikarya</taxon>
        <taxon>Ascomycota</taxon>
        <taxon>Pezizomycotina</taxon>
        <taxon>Sordariomycetes</taxon>
        <taxon>Hypocreomycetidae</taxon>
        <taxon>Glomerellales</taxon>
        <taxon>Glomerellaceae</taxon>
        <taxon>Colletotrichum</taxon>
        <taxon>Colletotrichum destructivum species complex</taxon>
    </lineage>
</organism>
<dbReference type="Gene3D" id="1.10.630.10">
    <property type="entry name" value="Cytochrome P450"/>
    <property type="match status" value="1"/>
</dbReference>
<gene>
    <name evidence="1" type="ORF">CSHISOI_06692</name>
</gene>
<evidence type="ECO:0000313" key="2">
    <source>
        <dbReference type="Proteomes" id="UP000326340"/>
    </source>
</evidence>
<proteinExistence type="predicted"/>
<dbReference type="GO" id="GO:0005506">
    <property type="term" value="F:iron ion binding"/>
    <property type="evidence" value="ECO:0007669"/>
    <property type="project" value="InterPro"/>
</dbReference>
<keyword evidence="2" id="KW-1185">Reference proteome</keyword>
<comment type="caution">
    <text evidence="1">The sequence shown here is derived from an EMBL/GenBank/DDBJ whole genome shotgun (WGS) entry which is preliminary data.</text>
</comment>
<dbReference type="AlphaFoldDB" id="A0A5Q4BQW8"/>
<reference evidence="1 2" key="1">
    <citation type="journal article" date="2019" name="Sci. Rep.">
        <title>Colletotrichum shisoi sp. nov., an anthracnose pathogen of Perilla frutescens in Japan: molecular phylogenetic, morphological and genomic evidence.</title>
        <authorList>
            <person name="Gan P."/>
            <person name="Tsushima A."/>
            <person name="Hiroyama R."/>
            <person name="Narusaka M."/>
            <person name="Takano Y."/>
            <person name="Narusaka Y."/>
            <person name="Kawaradani M."/>
            <person name="Damm U."/>
            <person name="Shirasu K."/>
        </authorList>
    </citation>
    <scope>NUCLEOTIDE SEQUENCE [LARGE SCALE GENOMIC DNA]</scope>
    <source>
        <strain evidence="1 2">PG-2018a</strain>
    </source>
</reference>
<dbReference type="GO" id="GO:0020037">
    <property type="term" value="F:heme binding"/>
    <property type="evidence" value="ECO:0007669"/>
    <property type="project" value="InterPro"/>
</dbReference>
<dbReference type="EMBL" id="PUHP01000634">
    <property type="protein sequence ID" value="TQN68784.1"/>
    <property type="molecule type" value="Genomic_DNA"/>
</dbReference>
<dbReference type="GO" id="GO:0016705">
    <property type="term" value="F:oxidoreductase activity, acting on paired donors, with incorporation or reduction of molecular oxygen"/>
    <property type="evidence" value="ECO:0007669"/>
    <property type="project" value="InterPro"/>
</dbReference>
<accession>A0A5Q4BQW8</accession>
<name>A0A5Q4BQW8_9PEZI</name>
<sequence length="153" mass="17023">MTRCTNSCPASRPRESLVAAANAYEARTQVIKALETYIRRKKDFGDDVPQFTRDRFGAERKFGMSIHDSAKIEVLLAAALANVPTLTYWLITHIYNQPELLARMREEVLGAVVQDDSICATGLQMTLRLGGIKIQCPLALLVSSRDATAQHCR</sequence>
<dbReference type="InterPro" id="IPR053007">
    <property type="entry name" value="CYP450_monoxygenase_sec-met"/>
</dbReference>
<dbReference type="OrthoDB" id="1470350at2759"/>
<dbReference type="SUPFAM" id="SSF48264">
    <property type="entry name" value="Cytochrome P450"/>
    <property type="match status" value="1"/>
</dbReference>
<dbReference type="GO" id="GO:0004497">
    <property type="term" value="F:monooxygenase activity"/>
    <property type="evidence" value="ECO:0007669"/>
    <property type="project" value="InterPro"/>
</dbReference>
<protein>
    <submittedName>
        <fullName evidence="1">Uncharacterized protein</fullName>
    </submittedName>
</protein>
<evidence type="ECO:0000313" key="1">
    <source>
        <dbReference type="EMBL" id="TQN68784.1"/>
    </source>
</evidence>